<evidence type="ECO:0000256" key="11">
    <source>
        <dbReference type="ARBA" id="ARBA00023146"/>
    </source>
</evidence>
<dbReference type="eggNOG" id="COG0441">
    <property type="taxonomic scope" value="Bacteria"/>
</dbReference>
<dbReference type="PROSITE" id="PS50862">
    <property type="entry name" value="AA_TRNA_LIGASE_II"/>
    <property type="match status" value="1"/>
</dbReference>
<keyword evidence="16" id="KW-1185">Reference proteome</keyword>
<evidence type="ECO:0000256" key="4">
    <source>
        <dbReference type="ARBA" id="ARBA00022598"/>
    </source>
</evidence>
<name>A0A017TDL5_9BACT</name>
<dbReference type="SUPFAM" id="SSF52954">
    <property type="entry name" value="Class II aaRS ABD-related"/>
    <property type="match status" value="1"/>
</dbReference>
<dbReference type="AlphaFoldDB" id="A0A017TDL5"/>
<dbReference type="FunFam" id="3.40.50.800:FF:000001">
    <property type="entry name" value="Threonine--tRNA ligase"/>
    <property type="match status" value="1"/>
</dbReference>
<feature type="binding site" evidence="13">
    <location>
        <position position="548"/>
    </location>
    <ligand>
        <name>Zn(2+)</name>
        <dbReference type="ChEBI" id="CHEBI:29105"/>
        <note>catalytic</note>
    </ligand>
</feature>
<proteinExistence type="inferred from homology"/>
<comment type="similarity">
    <text evidence="1 13">Belongs to the class-II aminoacyl-tRNA synthetase family.</text>
</comment>
<dbReference type="InterPro" id="IPR018163">
    <property type="entry name" value="Thr/Ala-tRNA-synth_IIc_edit"/>
</dbReference>
<dbReference type="SUPFAM" id="SSF55681">
    <property type="entry name" value="Class II aaRS and biotin synthetases"/>
    <property type="match status" value="1"/>
</dbReference>
<evidence type="ECO:0000256" key="1">
    <source>
        <dbReference type="ARBA" id="ARBA00008226"/>
    </source>
</evidence>
<dbReference type="PANTHER" id="PTHR11451:SF44">
    <property type="entry name" value="THREONINE--TRNA LIGASE, CHLOROPLASTIC_MITOCHONDRIAL 2"/>
    <property type="match status" value="1"/>
</dbReference>
<keyword evidence="6 13" id="KW-0547">Nucleotide-binding</keyword>
<evidence type="ECO:0000256" key="10">
    <source>
        <dbReference type="ARBA" id="ARBA00022917"/>
    </source>
</evidence>
<comment type="catalytic activity">
    <reaction evidence="12 13">
        <text>tRNA(Thr) + L-threonine + ATP = L-threonyl-tRNA(Thr) + AMP + diphosphate + H(+)</text>
        <dbReference type="Rhea" id="RHEA:24624"/>
        <dbReference type="Rhea" id="RHEA-COMP:9670"/>
        <dbReference type="Rhea" id="RHEA-COMP:9704"/>
        <dbReference type="ChEBI" id="CHEBI:15378"/>
        <dbReference type="ChEBI" id="CHEBI:30616"/>
        <dbReference type="ChEBI" id="CHEBI:33019"/>
        <dbReference type="ChEBI" id="CHEBI:57926"/>
        <dbReference type="ChEBI" id="CHEBI:78442"/>
        <dbReference type="ChEBI" id="CHEBI:78534"/>
        <dbReference type="ChEBI" id="CHEBI:456215"/>
        <dbReference type="EC" id="6.1.1.3"/>
    </reaction>
</comment>
<evidence type="ECO:0000313" key="15">
    <source>
        <dbReference type="EMBL" id="EYF07339.1"/>
    </source>
</evidence>
<dbReference type="GO" id="GO:0046872">
    <property type="term" value="F:metal ion binding"/>
    <property type="evidence" value="ECO:0007669"/>
    <property type="project" value="UniProtKB-KW"/>
</dbReference>
<evidence type="ECO:0000256" key="3">
    <source>
        <dbReference type="ARBA" id="ARBA00022555"/>
    </source>
</evidence>
<dbReference type="HAMAP" id="MF_00184">
    <property type="entry name" value="Thr_tRNA_synth"/>
    <property type="match status" value="1"/>
</dbReference>
<evidence type="ECO:0000256" key="13">
    <source>
        <dbReference type="HAMAP-Rule" id="MF_00184"/>
    </source>
</evidence>
<dbReference type="Gene3D" id="3.30.980.10">
    <property type="entry name" value="Threonyl-trna Synthetase, Chain A, domain 2"/>
    <property type="match status" value="1"/>
</dbReference>
<sequence length="682" mass="76921">MEGRSAGQHVRVTAREVLADLLAKDRTIVGARVGGRVLDLHTPFERDPSVKVEPIRTSDPEGLRIIRHSTAHVMADAVQRLFPGTKVTIGPAIEAGFYYDFDRPSGPFTDDDLEKIEAKMREIISAGKPFRRELVDREAAHQLFAGMGETYKREIIDAIPVGEDVSLYHHSDGARDWVDLCEGPHVPDTSYLAAIKLVSVAGAYWRGDERNPMLQRIYGTAFPSQKALEAHLKLIAEAKERDHRKLGKELELFMFHEYAPAMPFLLPRGAFVYNALVSYVRDLYVDYRYEEVITPQIFDKKLFDTSGHLPNYRENMYLPVTAEYLDQARMALRLGVGGEGEAYREADTARDAAVIQQLGELEKLAQKPMNCPSHCLIFGQRRRSYRELPWRVADFGRLHRYERGGVVHGLARVRSFCQDDAHIFCAPDQIQSEIASFLDLLQEVYAAFKFEKVDIKLATRPKKRIGSDAQWDAAESALAEALKGANLRFEVAPEEGAFYGPKLEFHVEDALRRSWQLGTIQVDYALPDRFDLEFTGSDGISHRPVMLHRAILGSLERFLSVYLEHVAGAFPVWLAPEQAVVVTVSEKQAEYADEVVAMLRSRRLRVRADTSSDKLGAKIRNARLLRVPYVVVVGDKEAAERKVAPRSRDLNKDLGAMLLEEFADKLQAEAIPPRLQKSARPA</sequence>
<evidence type="ECO:0000259" key="14">
    <source>
        <dbReference type="PROSITE" id="PS50862"/>
    </source>
</evidence>
<dbReference type="Pfam" id="PF03129">
    <property type="entry name" value="HGTP_anticodon"/>
    <property type="match status" value="1"/>
</dbReference>
<dbReference type="InterPro" id="IPR012947">
    <property type="entry name" value="tRNA_SAD"/>
</dbReference>
<keyword evidence="5 13" id="KW-0479">Metal-binding</keyword>
<keyword evidence="7 13" id="KW-0862">Zinc</keyword>
<dbReference type="InterPro" id="IPR036621">
    <property type="entry name" value="Anticodon-bd_dom_sf"/>
</dbReference>
<evidence type="ECO:0000256" key="2">
    <source>
        <dbReference type="ARBA" id="ARBA00022490"/>
    </source>
</evidence>
<dbReference type="Gene3D" id="3.40.50.800">
    <property type="entry name" value="Anticodon-binding domain"/>
    <property type="match status" value="1"/>
</dbReference>
<dbReference type="GO" id="GO:0006435">
    <property type="term" value="P:threonyl-tRNA aminoacylation"/>
    <property type="evidence" value="ECO:0007669"/>
    <property type="project" value="UniProtKB-UniRule"/>
</dbReference>
<dbReference type="InterPro" id="IPR047246">
    <property type="entry name" value="ThrRS_anticodon"/>
</dbReference>
<feature type="binding site" evidence="13">
    <location>
        <position position="422"/>
    </location>
    <ligand>
        <name>Zn(2+)</name>
        <dbReference type="ChEBI" id="CHEBI:29105"/>
        <note>catalytic</note>
    </ligand>
</feature>
<keyword evidence="3 13" id="KW-0820">tRNA-binding</keyword>
<keyword evidence="9 13" id="KW-0694">RNA-binding</keyword>
<evidence type="ECO:0000256" key="9">
    <source>
        <dbReference type="ARBA" id="ARBA00022884"/>
    </source>
</evidence>
<dbReference type="EC" id="6.1.1.3" evidence="13"/>
<dbReference type="InterPro" id="IPR002314">
    <property type="entry name" value="aa-tRNA-synt_IIb"/>
</dbReference>
<dbReference type="InterPro" id="IPR004154">
    <property type="entry name" value="Anticodon-bd"/>
</dbReference>
<comment type="subcellular location">
    <subcellularLocation>
        <location evidence="13">Cytoplasm</location>
    </subcellularLocation>
</comment>
<dbReference type="EMBL" id="ASRX01000010">
    <property type="protein sequence ID" value="EYF07339.1"/>
    <property type="molecule type" value="Genomic_DNA"/>
</dbReference>
<dbReference type="InterPro" id="IPR045864">
    <property type="entry name" value="aa-tRNA-synth_II/BPL/LPL"/>
</dbReference>
<evidence type="ECO:0000256" key="8">
    <source>
        <dbReference type="ARBA" id="ARBA00022840"/>
    </source>
</evidence>
<keyword evidence="10 13" id="KW-0648">Protein biosynthesis</keyword>
<dbReference type="Pfam" id="PF00587">
    <property type="entry name" value="tRNA-synt_2b"/>
    <property type="match status" value="1"/>
</dbReference>
<dbReference type="SUPFAM" id="SSF55186">
    <property type="entry name" value="ThrRS/AlaRS common domain"/>
    <property type="match status" value="1"/>
</dbReference>
<dbReference type="CDD" id="cd00860">
    <property type="entry name" value="ThrRS_anticodon"/>
    <property type="match status" value="1"/>
</dbReference>
<dbReference type="GO" id="GO:0005524">
    <property type="term" value="F:ATP binding"/>
    <property type="evidence" value="ECO:0007669"/>
    <property type="project" value="UniProtKB-UniRule"/>
</dbReference>
<dbReference type="InterPro" id="IPR033728">
    <property type="entry name" value="ThrRS_core"/>
</dbReference>
<evidence type="ECO:0000256" key="7">
    <source>
        <dbReference type="ARBA" id="ARBA00022833"/>
    </source>
</evidence>
<evidence type="ECO:0000256" key="5">
    <source>
        <dbReference type="ARBA" id="ARBA00022723"/>
    </source>
</evidence>
<organism evidence="15 16">
    <name type="scientific">Chondromyces apiculatus DSM 436</name>
    <dbReference type="NCBI Taxonomy" id="1192034"/>
    <lineage>
        <taxon>Bacteria</taxon>
        <taxon>Pseudomonadati</taxon>
        <taxon>Myxococcota</taxon>
        <taxon>Polyangia</taxon>
        <taxon>Polyangiales</taxon>
        <taxon>Polyangiaceae</taxon>
        <taxon>Chondromyces</taxon>
    </lineage>
</organism>
<comment type="subunit">
    <text evidence="13">Homodimer.</text>
</comment>
<dbReference type="InterPro" id="IPR002320">
    <property type="entry name" value="Thr-tRNA-ligase_IIa"/>
</dbReference>
<dbReference type="FunFam" id="3.30.980.10:FF:000005">
    <property type="entry name" value="Threonyl-tRNA synthetase, mitochondrial"/>
    <property type="match status" value="1"/>
</dbReference>
<dbReference type="InterPro" id="IPR006195">
    <property type="entry name" value="aa-tRNA-synth_II"/>
</dbReference>
<evidence type="ECO:0000313" key="16">
    <source>
        <dbReference type="Proteomes" id="UP000019678"/>
    </source>
</evidence>
<feature type="domain" description="Aminoacyl-transfer RNA synthetases class-II family profile" evidence="14">
    <location>
        <begin position="272"/>
        <end position="571"/>
    </location>
</feature>
<dbReference type="GO" id="GO:0000049">
    <property type="term" value="F:tRNA binding"/>
    <property type="evidence" value="ECO:0007669"/>
    <property type="project" value="UniProtKB-KW"/>
</dbReference>
<evidence type="ECO:0000256" key="6">
    <source>
        <dbReference type="ARBA" id="ARBA00022741"/>
    </source>
</evidence>
<dbReference type="STRING" id="1192034.CAP_0092"/>
<keyword evidence="8 13" id="KW-0067">ATP-binding</keyword>
<comment type="cofactor">
    <cofactor evidence="13">
        <name>Zn(2+)</name>
        <dbReference type="ChEBI" id="CHEBI:29105"/>
    </cofactor>
    <text evidence="13">Binds 1 zinc ion per subunit.</text>
</comment>
<dbReference type="NCBIfam" id="TIGR00418">
    <property type="entry name" value="thrS"/>
    <property type="match status" value="1"/>
</dbReference>
<comment type="caution">
    <text evidence="13">Lacks conserved residue(s) required for the propagation of feature annotation.</text>
</comment>
<keyword evidence="11 13" id="KW-0030">Aminoacyl-tRNA synthetase</keyword>
<keyword evidence="2 13" id="KW-0963">Cytoplasm</keyword>
<keyword evidence="4 13" id="KW-0436">Ligase</keyword>
<comment type="caution">
    <text evidence="15">The sequence shown here is derived from an EMBL/GenBank/DDBJ whole genome shotgun (WGS) entry which is preliminary data.</text>
</comment>
<dbReference type="Gene3D" id="3.30.930.10">
    <property type="entry name" value="Bira Bifunctional Protein, Domain 2"/>
    <property type="match status" value="1"/>
</dbReference>
<protein>
    <recommendedName>
        <fullName evidence="13">Threonine--tRNA ligase</fullName>
        <ecNumber evidence="13">6.1.1.3</ecNumber>
    </recommendedName>
    <alternativeName>
        <fullName evidence="13">Threonyl-tRNA synthetase</fullName>
        <shortName evidence="13">ThrRS</shortName>
    </alternativeName>
</protein>
<dbReference type="Proteomes" id="UP000019678">
    <property type="component" value="Unassembled WGS sequence"/>
</dbReference>
<gene>
    <name evidence="13" type="primary">thrS</name>
    <name evidence="15" type="ORF">CAP_0092</name>
</gene>
<dbReference type="GO" id="GO:0004829">
    <property type="term" value="F:threonine-tRNA ligase activity"/>
    <property type="evidence" value="ECO:0007669"/>
    <property type="project" value="UniProtKB-UniRule"/>
</dbReference>
<dbReference type="Gene3D" id="3.30.54.20">
    <property type="match status" value="1"/>
</dbReference>
<dbReference type="PRINTS" id="PR01047">
    <property type="entry name" value="TRNASYNTHTHR"/>
</dbReference>
<dbReference type="GO" id="GO:0005737">
    <property type="term" value="C:cytoplasm"/>
    <property type="evidence" value="ECO:0007669"/>
    <property type="project" value="UniProtKB-SubCell"/>
</dbReference>
<feature type="binding site" evidence="13">
    <location>
        <position position="371"/>
    </location>
    <ligand>
        <name>Zn(2+)</name>
        <dbReference type="ChEBI" id="CHEBI:29105"/>
        <note>catalytic</note>
    </ligand>
</feature>
<evidence type="ECO:0000256" key="12">
    <source>
        <dbReference type="ARBA" id="ARBA00049515"/>
    </source>
</evidence>
<dbReference type="Pfam" id="PF07973">
    <property type="entry name" value="tRNA_SAD"/>
    <property type="match status" value="1"/>
</dbReference>
<dbReference type="PANTHER" id="PTHR11451">
    <property type="entry name" value="THREONINE-TRNA LIGASE"/>
    <property type="match status" value="1"/>
</dbReference>
<dbReference type="SMART" id="SM00863">
    <property type="entry name" value="tRNA_SAD"/>
    <property type="match status" value="1"/>
</dbReference>
<reference evidence="15 16" key="1">
    <citation type="submission" date="2013-05" db="EMBL/GenBank/DDBJ databases">
        <title>Genome assembly of Chondromyces apiculatus DSM 436.</title>
        <authorList>
            <person name="Sharma G."/>
            <person name="Khatri I."/>
            <person name="Kaur C."/>
            <person name="Mayilraj S."/>
            <person name="Subramanian S."/>
        </authorList>
    </citation>
    <scope>NUCLEOTIDE SEQUENCE [LARGE SCALE GENOMIC DNA]</scope>
    <source>
        <strain evidence="15 16">DSM 436</strain>
    </source>
</reference>
<accession>A0A017TDL5</accession>
<dbReference type="CDD" id="cd00771">
    <property type="entry name" value="ThrRS_core"/>
    <property type="match status" value="1"/>
</dbReference>